<evidence type="ECO:0000256" key="2">
    <source>
        <dbReference type="SAM" id="Phobius"/>
    </source>
</evidence>
<feature type="transmembrane region" description="Helical" evidence="2">
    <location>
        <begin position="219"/>
        <end position="236"/>
    </location>
</feature>
<keyword evidence="2" id="KW-1133">Transmembrane helix</keyword>
<accession>A0A0T6LKJ1</accession>
<keyword evidence="4" id="KW-1185">Reference proteome</keyword>
<dbReference type="RefSeq" id="WP_018382434.1">
    <property type="nucleotide sequence ID" value="NZ_LLZU01000039.1"/>
</dbReference>
<organism evidence="3 4">
    <name type="scientific">Wenjunlia vitaminophila</name>
    <name type="common">Streptomyces vitaminophilus</name>
    <dbReference type="NCBI Taxonomy" id="76728"/>
    <lineage>
        <taxon>Bacteria</taxon>
        <taxon>Bacillati</taxon>
        <taxon>Actinomycetota</taxon>
        <taxon>Actinomycetes</taxon>
        <taxon>Kitasatosporales</taxon>
        <taxon>Streptomycetaceae</taxon>
        <taxon>Wenjunlia</taxon>
    </lineage>
</organism>
<evidence type="ECO:0000256" key="1">
    <source>
        <dbReference type="SAM" id="MobiDB-lite"/>
    </source>
</evidence>
<dbReference type="AlphaFoldDB" id="A0A0T6LKJ1"/>
<proteinExistence type="predicted"/>
<feature type="transmembrane region" description="Helical" evidence="2">
    <location>
        <begin position="179"/>
        <end position="199"/>
    </location>
</feature>
<reference evidence="3 4" key="1">
    <citation type="submission" date="2015-10" db="EMBL/GenBank/DDBJ databases">
        <title>Draft genome sequence of pyrrolomycin-producing Streptomyces vitaminophilus.</title>
        <authorList>
            <person name="Graham D.E."/>
            <person name="Mahan K.M."/>
            <person name="Klingeman D.M."/>
            <person name="Hettich R.L."/>
            <person name="Parry R.J."/>
        </authorList>
    </citation>
    <scope>NUCLEOTIDE SEQUENCE [LARGE SCALE GENOMIC DNA]</scope>
    <source>
        <strain evidence="3 4">ATCC 31673</strain>
    </source>
</reference>
<dbReference type="OrthoDB" id="4134807at2"/>
<feature type="transmembrane region" description="Helical" evidence="2">
    <location>
        <begin position="146"/>
        <end position="167"/>
    </location>
</feature>
<protein>
    <submittedName>
        <fullName evidence="3">Uncharacterized protein</fullName>
    </submittedName>
</protein>
<keyword evidence="2" id="KW-0472">Membrane</keyword>
<feature type="region of interest" description="Disordered" evidence="1">
    <location>
        <begin position="1"/>
        <end position="20"/>
    </location>
</feature>
<dbReference type="EMBL" id="LLZU01000039">
    <property type="protein sequence ID" value="KRV46619.1"/>
    <property type="molecule type" value="Genomic_DNA"/>
</dbReference>
<keyword evidence="2" id="KW-0812">Transmembrane</keyword>
<comment type="caution">
    <text evidence="3">The sequence shown here is derived from an EMBL/GenBank/DDBJ whole genome shotgun (WGS) entry which is preliminary data.</text>
</comment>
<dbReference type="Proteomes" id="UP000050867">
    <property type="component" value="Unassembled WGS sequence"/>
</dbReference>
<gene>
    <name evidence="3" type="ORF">AQ490_12160</name>
</gene>
<sequence>MTDQQALDLRSEPSRPPSADASLFGNIPRVLWLAAAATGVLLVVDLATQGYNEYVASLPAGTWLFNVNAEGNLATWWNSTLLLSVAGVALVAAALTGRGPGPSRLSWLGLSAMAALLSIDESIEVHERLGEVGSEWTDSLGTSVPTYAWVLPGAVVAVAGTVCAVLWARSLPRDLRYGLLGSLATYLTGALLVESFNGWALHQGHKAVNALGTRVEEGLEMGACLLALAVLARYVLLERDPESGRATVRLREQ</sequence>
<evidence type="ECO:0000313" key="4">
    <source>
        <dbReference type="Proteomes" id="UP000050867"/>
    </source>
</evidence>
<name>A0A0T6LKJ1_WENVI</name>
<dbReference type="eggNOG" id="ENOG5031B6Q">
    <property type="taxonomic scope" value="Bacteria"/>
</dbReference>
<feature type="transmembrane region" description="Helical" evidence="2">
    <location>
        <begin position="76"/>
        <end position="95"/>
    </location>
</feature>
<evidence type="ECO:0000313" key="3">
    <source>
        <dbReference type="EMBL" id="KRV46619.1"/>
    </source>
</evidence>